<evidence type="ECO:0000313" key="5">
    <source>
        <dbReference type="Proteomes" id="UP000033618"/>
    </source>
</evidence>
<dbReference type="InterPro" id="IPR050595">
    <property type="entry name" value="Bact_response_regulator"/>
</dbReference>
<sequence length="137" mass="14988">MWTERRLAIERDRPVRVLVVDDNETAAEALSLALAEDGYETRYVFGGVSAIQLVSHWVPDIIALDINMPEYDGFETAHLLRCLVNTRNAGIIAFTALSAPDVARQGLPAGFDAYCQKGCSLDAITGLIQALIVRRAV</sequence>
<feature type="modified residue" description="4-aspartylphosphate" evidence="2">
    <location>
        <position position="65"/>
    </location>
</feature>
<dbReference type="PANTHER" id="PTHR44591:SF3">
    <property type="entry name" value="RESPONSE REGULATORY DOMAIN-CONTAINING PROTEIN"/>
    <property type="match status" value="1"/>
</dbReference>
<dbReference type="InterPro" id="IPR001789">
    <property type="entry name" value="Sig_transdc_resp-reg_receiver"/>
</dbReference>
<organism evidence="4 5">
    <name type="scientific">Robbsia andropogonis</name>
    <dbReference type="NCBI Taxonomy" id="28092"/>
    <lineage>
        <taxon>Bacteria</taxon>
        <taxon>Pseudomonadati</taxon>
        <taxon>Pseudomonadota</taxon>
        <taxon>Betaproteobacteria</taxon>
        <taxon>Burkholderiales</taxon>
        <taxon>Burkholderiaceae</taxon>
        <taxon>Robbsia</taxon>
    </lineage>
</organism>
<dbReference type="PROSITE" id="PS50110">
    <property type="entry name" value="RESPONSE_REGULATORY"/>
    <property type="match status" value="1"/>
</dbReference>
<evidence type="ECO:0000256" key="2">
    <source>
        <dbReference type="PROSITE-ProRule" id="PRU00169"/>
    </source>
</evidence>
<dbReference type="GO" id="GO:0000160">
    <property type="term" value="P:phosphorelay signal transduction system"/>
    <property type="evidence" value="ECO:0007669"/>
    <property type="project" value="InterPro"/>
</dbReference>
<evidence type="ECO:0000313" key="4">
    <source>
        <dbReference type="EMBL" id="KKB62220.1"/>
    </source>
</evidence>
<keyword evidence="1 2" id="KW-0597">Phosphoprotein</keyword>
<dbReference type="STRING" id="28092.WM40_18880"/>
<dbReference type="SUPFAM" id="SSF52172">
    <property type="entry name" value="CheY-like"/>
    <property type="match status" value="1"/>
</dbReference>
<protein>
    <recommendedName>
        <fullName evidence="3">Response regulatory domain-containing protein</fullName>
    </recommendedName>
</protein>
<name>A0A0F5JWY3_9BURK</name>
<dbReference type="PANTHER" id="PTHR44591">
    <property type="entry name" value="STRESS RESPONSE REGULATOR PROTEIN 1"/>
    <property type="match status" value="1"/>
</dbReference>
<dbReference type="PATRIC" id="fig|28092.6.peg.4430"/>
<dbReference type="InterPro" id="IPR011006">
    <property type="entry name" value="CheY-like_superfamily"/>
</dbReference>
<comment type="caution">
    <text evidence="4">The sequence shown here is derived from an EMBL/GenBank/DDBJ whole genome shotgun (WGS) entry which is preliminary data.</text>
</comment>
<evidence type="ECO:0000259" key="3">
    <source>
        <dbReference type="PROSITE" id="PS50110"/>
    </source>
</evidence>
<gene>
    <name evidence="4" type="ORF">WM40_18880</name>
</gene>
<feature type="domain" description="Response regulatory" evidence="3">
    <location>
        <begin position="16"/>
        <end position="132"/>
    </location>
</feature>
<keyword evidence="5" id="KW-1185">Reference proteome</keyword>
<dbReference type="AlphaFoldDB" id="A0A0F5JWY3"/>
<dbReference type="EMBL" id="LAQU01000023">
    <property type="protein sequence ID" value="KKB62220.1"/>
    <property type="molecule type" value="Genomic_DNA"/>
</dbReference>
<dbReference type="SMART" id="SM00448">
    <property type="entry name" value="REC"/>
    <property type="match status" value="1"/>
</dbReference>
<reference evidence="4 5" key="1">
    <citation type="submission" date="2015-03" db="EMBL/GenBank/DDBJ databases">
        <title>Draft Genome Sequence of Burkholderia andropogonis type strain ICMP2807, isolated from Sorghum bicolor.</title>
        <authorList>
            <person name="Lopes-Santos L."/>
            <person name="Castro D.B."/>
            <person name="Ottoboni L.M."/>
            <person name="Park D."/>
            <person name="Weirc B.S."/>
            <person name="Destefano S.A."/>
        </authorList>
    </citation>
    <scope>NUCLEOTIDE SEQUENCE [LARGE SCALE GENOMIC DNA]</scope>
    <source>
        <strain evidence="4 5">ICMP2807</strain>
    </source>
</reference>
<dbReference type="Proteomes" id="UP000033618">
    <property type="component" value="Unassembled WGS sequence"/>
</dbReference>
<evidence type="ECO:0000256" key="1">
    <source>
        <dbReference type="ARBA" id="ARBA00022553"/>
    </source>
</evidence>
<proteinExistence type="predicted"/>
<dbReference type="Pfam" id="PF00072">
    <property type="entry name" value="Response_reg"/>
    <property type="match status" value="1"/>
</dbReference>
<accession>A0A0F5JWY3</accession>
<dbReference type="Gene3D" id="3.40.50.2300">
    <property type="match status" value="1"/>
</dbReference>